<dbReference type="InterPro" id="IPR001509">
    <property type="entry name" value="Epimerase_deHydtase"/>
</dbReference>
<feature type="non-terminal residue" evidence="2">
    <location>
        <position position="253"/>
    </location>
</feature>
<evidence type="ECO:0000259" key="1">
    <source>
        <dbReference type="Pfam" id="PF01370"/>
    </source>
</evidence>
<dbReference type="PANTHER" id="PTHR43245">
    <property type="entry name" value="BIFUNCTIONAL POLYMYXIN RESISTANCE PROTEIN ARNA"/>
    <property type="match status" value="1"/>
</dbReference>
<dbReference type="Gene3D" id="3.40.50.720">
    <property type="entry name" value="NAD(P)-binding Rossmann-like Domain"/>
    <property type="match status" value="1"/>
</dbReference>
<dbReference type="InterPro" id="IPR036291">
    <property type="entry name" value="NAD(P)-bd_dom_sf"/>
</dbReference>
<evidence type="ECO:0000313" key="2">
    <source>
        <dbReference type="EMBL" id="SVE03787.1"/>
    </source>
</evidence>
<feature type="domain" description="NAD-dependent epimerase/dehydratase" evidence="1">
    <location>
        <begin position="5"/>
        <end position="227"/>
    </location>
</feature>
<gene>
    <name evidence="2" type="ORF">METZ01_LOCUS456641</name>
</gene>
<sequence length="253" mass="27625">PEDRVIVFGATGLVGSHLVPALRKECMVHSVGRSDTGSREHAAEHHTVDLTSDLSTVELPEEIDAVVYLAQSNRFREMPEQAVHVFTVNTAAVVAMMDYARQAGARKFIFASTGGVYPTGGMTRSEQMPVYASASRDYYSATKLCSEILLEAMADQVEVTILRIFFAYGRGQREEMLLPRLVSRVRNGEPITLRGRDGFSLNPVHVSDVVCAIRAALSLSGAHTVNVAGPEVYTLRQITSAIGERLGQEPVFD</sequence>
<dbReference type="Pfam" id="PF01370">
    <property type="entry name" value="Epimerase"/>
    <property type="match status" value="1"/>
</dbReference>
<proteinExistence type="predicted"/>
<dbReference type="InterPro" id="IPR050177">
    <property type="entry name" value="Lipid_A_modif_metabolic_enz"/>
</dbReference>
<name>A0A383A7L1_9ZZZZ</name>
<dbReference type="AlphaFoldDB" id="A0A383A7L1"/>
<accession>A0A383A7L1</accession>
<dbReference type="CDD" id="cd08946">
    <property type="entry name" value="SDR_e"/>
    <property type="match status" value="1"/>
</dbReference>
<dbReference type="EMBL" id="UINC01189894">
    <property type="protein sequence ID" value="SVE03787.1"/>
    <property type="molecule type" value="Genomic_DNA"/>
</dbReference>
<organism evidence="2">
    <name type="scientific">marine metagenome</name>
    <dbReference type="NCBI Taxonomy" id="408172"/>
    <lineage>
        <taxon>unclassified sequences</taxon>
        <taxon>metagenomes</taxon>
        <taxon>ecological metagenomes</taxon>
    </lineage>
</organism>
<reference evidence="2" key="1">
    <citation type="submission" date="2018-05" db="EMBL/GenBank/DDBJ databases">
        <authorList>
            <person name="Lanie J.A."/>
            <person name="Ng W.-L."/>
            <person name="Kazmierczak K.M."/>
            <person name="Andrzejewski T.M."/>
            <person name="Davidsen T.M."/>
            <person name="Wayne K.J."/>
            <person name="Tettelin H."/>
            <person name="Glass J.I."/>
            <person name="Rusch D."/>
            <person name="Podicherti R."/>
            <person name="Tsui H.-C.T."/>
            <person name="Winkler M.E."/>
        </authorList>
    </citation>
    <scope>NUCLEOTIDE SEQUENCE</scope>
</reference>
<dbReference type="SUPFAM" id="SSF51735">
    <property type="entry name" value="NAD(P)-binding Rossmann-fold domains"/>
    <property type="match status" value="1"/>
</dbReference>
<feature type="non-terminal residue" evidence="2">
    <location>
        <position position="1"/>
    </location>
</feature>
<protein>
    <recommendedName>
        <fullName evidence="1">NAD-dependent epimerase/dehydratase domain-containing protein</fullName>
    </recommendedName>
</protein>